<keyword evidence="1" id="KW-1133">Transmembrane helix</keyword>
<dbReference type="AlphaFoldDB" id="A0A401GEB7"/>
<evidence type="ECO:0000313" key="3">
    <source>
        <dbReference type="EMBL" id="GBE80534.1"/>
    </source>
</evidence>
<comment type="caution">
    <text evidence="3">The sequence shown here is derived from an EMBL/GenBank/DDBJ whole genome shotgun (WGS) entry which is preliminary data.</text>
</comment>
<dbReference type="EMBL" id="BFAD01000003">
    <property type="protein sequence ID" value="GBE80534.1"/>
    <property type="molecule type" value="Genomic_DNA"/>
</dbReference>
<dbReference type="PANTHER" id="PTHR32026:SF10">
    <property type="entry name" value="METHYLTRANSFERASE-LIKE PROTEIN 24-RELATED"/>
    <property type="match status" value="1"/>
</dbReference>
<dbReference type="STRING" id="139825.A0A401GEB7"/>
<protein>
    <recommendedName>
        <fullName evidence="2">Methyltransferase domain-containing protein</fullName>
    </recommendedName>
</protein>
<evidence type="ECO:0000313" key="4">
    <source>
        <dbReference type="Proteomes" id="UP000287166"/>
    </source>
</evidence>
<dbReference type="InterPro" id="IPR026913">
    <property type="entry name" value="METTL24"/>
</dbReference>
<sequence>MVKYSVAVPRNPRYIAVLVLCGLATVYFLSRQSPSQYFRGTSSGKSLKWMLIDEEQHYDKVLRDREAMVRKWGPTSGLVEAFPPKRDFYTLWDFFIPAFNCPHRVERIGTMGDGGKWVCGMDRIAKQKECVVYSFGVNGESSFEAEILERAPGCQIWGYDFSVPSFGPEIELVPELKERAHFYPYALGDVNNHGPGADPPVYTLASLMEVNGHNFIDILKIDIEGNEFTSLEKFLEFYTSGAGANRRYGRPPINAPPAAWKEPDVVLPIGQIQIEIHARTDTDYGTFSAFKGWWEKLEAAGLRPFWTEPNMVYVNLIRGARPDLVEYSFMNLRGNHALVSDRFDESRRRRE</sequence>
<name>A0A401GEB7_9APHY</name>
<reference evidence="3 4" key="1">
    <citation type="journal article" date="2018" name="Sci. Rep.">
        <title>Genome sequence of the cauliflower mushroom Sparassis crispa (Hanabiratake) and its association with beneficial usage.</title>
        <authorList>
            <person name="Kiyama R."/>
            <person name="Furutani Y."/>
            <person name="Kawaguchi K."/>
            <person name="Nakanishi T."/>
        </authorList>
    </citation>
    <scope>NUCLEOTIDE SEQUENCE [LARGE SCALE GENOMIC DNA]</scope>
</reference>
<dbReference type="RefSeq" id="XP_027611447.1">
    <property type="nucleotide sequence ID" value="XM_027755646.1"/>
</dbReference>
<dbReference type="Proteomes" id="UP000287166">
    <property type="component" value="Unassembled WGS sequence"/>
</dbReference>
<gene>
    <name evidence="3" type="ORF">SCP_0302490</name>
</gene>
<accession>A0A401GEB7</accession>
<keyword evidence="4" id="KW-1185">Reference proteome</keyword>
<keyword evidence="1" id="KW-0812">Transmembrane</keyword>
<proteinExistence type="predicted"/>
<dbReference type="InParanoid" id="A0A401GEB7"/>
<dbReference type="Pfam" id="PF13383">
    <property type="entry name" value="Methyltransf_22"/>
    <property type="match status" value="1"/>
</dbReference>
<evidence type="ECO:0000256" key="1">
    <source>
        <dbReference type="SAM" id="Phobius"/>
    </source>
</evidence>
<dbReference type="PANTHER" id="PTHR32026">
    <property type="entry name" value="METHYLTRANSFERASE-LIKE PROTEIN 24"/>
    <property type="match status" value="1"/>
</dbReference>
<organism evidence="3 4">
    <name type="scientific">Sparassis crispa</name>
    <dbReference type="NCBI Taxonomy" id="139825"/>
    <lineage>
        <taxon>Eukaryota</taxon>
        <taxon>Fungi</taxon>
        <taxon>Dikarya</taxon>
        <taxon>Basidiomycota</taxon>
        <taxon>Agaricomycotina</taxon>
        <taxon>Agaricomycetes</taxon>
        <taxon>Polyporales</taxon>
        <taxon>Sparassidaceae</taxon>
        <taxon>Sparassis</taxon>
    </lineage>
</organism>
<dbReference type="GeneID" id="38777451"/>
<feature type="transmembrane region" description="Helical" evidence="1">
    <location>
        <begin position="12"/>
        <end position="29"/>
    </location>
</feature>
<keyword evidence="1" id="KW-0472">Membrane</keyword>
<evidence type="ECO:0000259" key="2">
    <source>
        <dbReference type="Pfam" id="PF13383"/>
    </source>
</evidence>
<dbReference type="InterPro" id="IPR025714">
    <property type="entry name" value="Methyltranfer_dom"/>
</dbReference>
<feature type="domain" description="Methyltransferase" evidence="2">
    <location>
        <begin position="93"/>
        <end position="236"/>
    </location>
</feature>
<dbReference type="OrthoDB" id="10006218at2759"/>